<dbReference type="SMART" id="SM00105">
    <property type="entry name" value="ArfGap"/>
    <property type="match status" value="1"/>
</dbReference>
<dbReference type="PRINTS" id="PR00405">
    <property type="entry name" value="REVINTRACTNG"/>
</dbReference>
<dbReference type="Pfam" id="PF01412">
    <property type="entry name" value="ArfGap"/>
    <property type="match status" value="1"/>
</dbReference>
<keyword evidence="4" id="KW-0862">Zinc</keyword>
<evidence type="ECO:0000313" key="9">
    <source>
        <dbReference type="Proteomes" id="UP000037069"/>
    </source>
</evidence>
<evidence type="ECO:0000256" key="4">
    <source>
        <dbReference type="ARBA" id="ARBA00022833"/>
    </source>
</evidence>
<evidence type="ECO:0000256" key="3">
    <source>
        <dbReference type="ARBA" id="ARBA00022771"/>
    </source>
</evidence>
<dbReference type="Gene3D" id="1.10.220.150">
    <property type="entry name" value="Arf GTPase activating protein"/>
    <property type="match status" value="1"/>
</dbReference>
<evidence type="ECO:0000256" key="6">
    <source>
        <dbReference type="SAM" id="MobiDB-lite"/>
    </source>
</evidence>
<dbReference type="PANTHER" id="PTHR45686">
    <property type="entry name" value="ADP-RIBOSYLATION FACTOR GTPASE ACTIVATING PROTEIN 3, ISOFORM H-RELATED"/>
    <property type="match status" value="1"/>
</dbReference>
<dbReference type="GO" id="GO:0000139">
    <property type="term" value="C:Golgi membrane"/>
    <property type="evidence" value="ECO:0007669"/>
    <property type="project" value="GOC"/>
</dbReference>
<dbReference type="SUPFAM" id="SSF57863">
    <property type="entry name" value="ArfGap/RecO-like zinc finger"/>
    <property type="match status" value="1"/>
</dbReference>
<dbReference type="GO" id="GO:0048205">
    <property type="term" value="P:COPI coating of Golgi vesicle"/>
    <property type="evidence" value="ECO:0007669"/>
    <property type="project" value="TreeGrafter"/>
</dbReference>
<dbReference type="InterPro" id="IPR038508">
    <property type="entry name" value="ArfGAP_dom_sf"/>
</dbReference>
<keyword evidence="9" id="KW-1185">Reference proteome</keyword>
<dbReference type="FunFam" id="1.10.220.150:FF:000004">
    <property type="entry name" value="Putative ADP-ribosylation factor GTPase-activating protein 2"/>
    <property type="match status" value="1"/>
</dbReference>
<feature type="region of interest" description="Disordered" evidence="6">
    <location>
        <begin position="805"/>
        <end position="866"/>
    </location>
</feature>
<dbReference type="EMBL" id="JRES01000763">
    <property type="protein sequence ID" value="KNC28482.1"/>
    <property type="molecule type" value="Genomic_DNA"/>
</dbReference>
<name>A0A0L0C8C7_LUCCU</name>
<feature type="compositionally biased region" description="Polar residues" evidence="6">
    <location>
        <begin position="561"/>
        <end position="571"/>
    </location>
</feature>
<keyword evidence="2" id="KW-0479">Metal-binding</keyword>
<feature type="domain" description="Arf-GAP" evidence="7">
    <location>
        <begin position="404"/>
        <end position="520"/>
    </location>
</feature>
<dbReference type="PROSITE" id="PS50115">
    <property type="entry name" value="ARFGAP"/>
    <property type="match status" value="1"/>
</dbReference>
<dbReference type="GO" id="GO:0008270">
    <property type="term" value="F:zinc ion binding"/>
    <property type="evidence" value="ECO:0007669"/>
    <property type="project" value="UniProtKB-KW"/>
</dbReference>
<feature type="region of interest" description="Disordered" evidence="6">
    <location>
        <begin position="560"/>
        <end position="596"/>
    </location>
</feature>
<dbReference type="PANTHER" id="PTHR45686:SF4">
    <property type="entry name" value="ADP-RIBOSYLATION FACTOR GTPASE ACTIVATING PROTEIN 3, ISOFORM H"/>
    <property type="match status" value="1"/>
</dbReference>
<dbReference type="AlphaFoldDB" id="A0A0L0C8C7"/>
<proteinExistence type="predicted"/>
<evidence type="ECO:0000259" key="7">
    <source>
        <dbReference type="PROSITE" id="PS50115"/>
    </source>
</evidence>
<dbReference type="CDD" id="cd08959">
    <property type="entry name" value="ArfGap_ArfGap1_like"/>
    <property type="match status" value="1"/>
</dbReference>
<dbReference type="InterPro" id="IPR037278">
    <property type="entry name" value="ARFGAP/RecO"/>
</dbReference>
<keyword evidence="3 5" id="KW-0863">Zinc-finger</keyword>
<accession>A0A0L0C8C7</accession>
<evidence type="ECO:0000256" key="2">
    <source>
        <dbReference type="ARBA" id="ARBA00022723"/>
    </source>
</evidence>
<comment type="caution">
    <text evidence="8">The sequence shown here is derived from an EMBL/GenBank/DDBJ whole genome shotgun (WGS) entry which is preliminary data.</text>
</comment>
<dbReference type="InterPro" id="IPR001164">
    <property type="entry name" value="ArfGAP_dom"/>
</dbReference>
<reference evidence="8 9" key="1">
    <citation type="journal article" date="2015" name="Nat. Commun.">
        <title>Lucilia cuprina genome unlocks parasitic fly biology to underpin future interventions.</title>
        <authorList>
            <person name="Anstead C.A."/>
            <person name="Korhonen P.K."/>
            <person name="Young N.D."/>
            <person name="Hall R.S."/>
            <person name="Jex A.R."/>
            <person name="Murali S.C."/>
            <person name="Hughes D.S."/>
            <person name="Lee S.F."/>
            <person name="Perry T."/>
            <person name="Stroehlein A.J."/>
            <person name="Ansell B.R."/>
            <person name="Breugelmans B."/>
            <person name="Hofmann A."/>
            <person name="Qu J."/>
            <person name="Dugan S."/>
            <person name="Lee S.L."/>
            <person name="Chao H."/>
            <person name="Dinh H."/>
            <person name="Han Y."/>
            <person name="Doddapaneni H.V."/>
            <person name="Worley K.C."/>
            <person name="Muzny D.M."/>
            <person name="Ioannidis P."/>
            <person name="Waterhouse R.M."/>
            <person name="Zdobnov E.M."/>
            <person name="James P.J."/>
            <person name="Bagnall N.H."/>
            <person name="Kotze A.C."/>
            <person name="Gibbs R.A."/>
            <person name="Richards S."/>
            <person name="Batterham P."/>
            <person name="Gasser R.B."/>
        </authorList>
    </citation>
    <scope>NUCLEOTIDE SEQUENCE [LARGE SCALE GENOMIC DNA]</scope>
    <source>
        <strain evidence="8 9">LS</strain>
        <tissue evidence="8">Full body</tissue>
    </source>
</reference>
<dbReference type="Proteomes" id="UP000037069">
    <property type="component" value="Unassembled WGS sequence"/>
</dbReference>
<dbReference type="STRING" id="7375.A0A0L0C8C7"/>
<evidence type="ECO:0000313" key="8">
    <source>
        <dbReference type="EMBL" id="KNC28482.1"/>
    </source>
</evidence>
<evidence type="ECO:0000256" key="1">
    <source>
        <dbReference type="ARBA" id="ARBA00022468"/>
    </source>
</evidence>
<feature type="compositionally biased region" description="Low complexity" evidence="6">
    <location>
        <begin position="838"/>
        <end position="858"/>
    </location>
</feature>
<organism evidence="8 9">
    <name type="scientific">Lucilia cuprina</name>
    <name type="common">Green bottle fly</name>
    <name type="synonym">Australian sheep blowfly</name>
    <dbReference type="NCBI Taxonomy" id="7375"/>
    <lineage>
        <taxon>Eukaryota</taxon>
        <taxon>Metazoa</taxon>
        <taxon>Ecdysozoa</taxon>
        <taxon>Arthropoda</taxon>
        <taxon>Hexapoda</taxon>
        <taxon>Insecta</taxon>
        <taxon>Pterygota</taxon>
        <taxon>Neoptera</taxon>
        <taxon>Endopterygota</taxon>
        <taxon>Diptera</taxon>
        <taxon>Brachycera</taxon>
        <taxon>Muscomorpha</taxon>
        <taxon>Oestroidea</taxon>
        <taxon>Calliphoridae</taxon>
        <taxon>Luciliinae</taxon>
        <taxon>Lucilia</taxon>
    </lineage>
</organism>
<protein>
    <recommendedName>
        <fullName evidence="7">Arf-GAP domain-containing protein</fullName>
    </recommendedName>
</protein>
<sequence length="970" mass="108169">MLRNLIKQTTIKKFNKYYPLNNRNLHTTTQKFVKEELQSVESKHVNRINELLLKYNTEQQQKILKSINNYNLNDLLKYDISKARANKLLAYRMRNGLLKDLNDIFSIEGFGLKVADKFYQSLLQEPKTNEVDLGQTPKARTAPFITPSLEGEQRESIKSCVSVRIGVNSITWARLDVSGVDVNAPCLLTHWAHHEISEKKLHLNELIQRCLYVNHLIPAADCYLFENPQMAQASNNPGSVEQQNINIQKAQVTSIMGYALASRNNELKDYGDIDLDKKSKYLPNVFYVRRFLTARLFNHLVGTERVSSEETIINMMRTFYNTNEMKDIVTEEEDSKSELVEQPKELELNFAGRVQFPNELREMFSKSPRYFREFLGQTLLLNLTFKKRIIMASSTTGPTKQEIEAVFTRLRSQPANKACFDCGAKAPTWSTVTYGVFICIDCSAVHRSLGVHLTFVRSTNLDTNWTWLQLRQMQLGGNANAAQFFRQHNCTTTDAQQKYNSRAAQLYRDKLANMAQQAMKIHGTKLYLDNQSEKLENNDNAKEEEDFFAQCHSDNKDAFFDNNTSDSNNAQKIDLPVKTLTPSTNDKPTAADTLTGAPSVDLLNSVVPQQTMTSSIGVRKIQPKKSGLGARKTGGLGATKVKTNFAEIEQRANMANQLKDAPIVPDKPLTAEEELESVASMRLAYQDLSLKQSQQENKLKSIDPVKAKQMERLGMGFNLKGNADISHSVLSDMETIQQAPGPKNSNNSSSTLNKLSAFDNDSFFNDYSTSMYSGSGSNNGGAGASGSSKIDKHELEMMGFETIEPIGSTHSNITSMFGGAGGDGAEATKPKPKTTLPSSTSYDSSYSRKTSSSQQKSSNNYEDNAAQKKFGSAKGFGSDQYFSDSQSQPDISANLSRFQGSRAISSSDYFGDGSSQQQGSRGYNTAVANFQTPDLDDVKESVRQGVHKVAGRLSSLANDVMSSLQDKYGY</sequence>
<dbReference type="GO" id="GO:0005096">
    <property type="term" value="F:GTPase activator activity"/>
    <property type="evidence" value="ECO:0007669"/>
    <property type="project" value="UniProtKB-KW"/>
</dbReference>
<keyword evidence="1" id="KW-0343">GTPase activation</keyword>
<evidence type="ECO:0000256" key="5">
    <source>
        <dbReference type="PROSITE-ProRule" id="PRU00288"/>
    </source>
</evidence>
<dbReference type="OrthoDB" id="983479at2759"/>
<gene>
    <name evidence="8" type="ORF">FF38_05554</name>
</gene>